<dbReference type="EMBL" id="FPHH01000117">
    <property type="protein sequence ID" value="SFV68990.1"/>
    <property type="molecule type" value="Genomic_DNA"/>
</dbReference>
<gene>
    <name evidence="2" type="ORF">MNB_SM-5-1313</name>
</gene>
<dbReference type="Gene3D" id="3.30.2310.20">
    <property type="entry name" value="RelE-like"/>
    <property type="match status" value="1"/>
</dbReference>
<accession>A0A1W1CSY4</accession>
<keyword evidence="1" id="KW-1277">Toxin-antitoxin system</keyword>
<dbReference type="PANTHER" id="PTHR35601">
    <property type="entry name" value="TOXIN RELE"/>
    <property type="match status" value="1"/>
</dbReference>
<proteinExistence type="predicted"/>
<dbReference type="PANTHER" id="PTHR35601:SF1">
    <property type="entry name" value="TOXIN RELE"/>
    <property type="match status" value="1"/>
</dbReference>
<protein>
    <submittedName>
        <fullName evidence="2">RelE/StbE replicon stabilization toxin</fullName>
    </submittedName>
</protein>
<evidence type="ECO:0000256" key="1">
    <source>
        <dbReference type="ARBA" id="ARBA00022649"/>
    </source>
</evidence>
<organism evidence="2">
    <name type="scientific">hydrothermal vent metagenome</name>
    <dbReference type="NCBI Taxonomy" id="652676"/>
    <lineage>
        <taxon>unclassified sequences</taxon>
        <taxon>metagenomes</taxon>
        <taxon>ecological metagenomes</taxon>
    </lineage>
</organism>
<dbReference type="InterPro" id="IPR035093">
    <property type="entry name" value="RelE/ParE_toxin_dom_sf"/>
</dbReference>
<evidence type="ECO:0000313" key="2">
    <source>
        <dbReference type="EMBL" id="SFV68990.1"/>
    </source>
</evidence>
<dbReference type="Pfam" id="PF05016">
    <property type="entry name" value="ParE_toxin"/>
    <property type="match status" value="1"/>
</dbReference>
<name>A0A1W1CSY4_9ZZZZ</name>
<dbReference type="SUPFAM" id="SSF143011">
    <property type="entry name" value="RelE-like"/>
    <property type="match status" value="1"/>
</dbReference>
<dbReference type="AlphaFoldDB" id="A0A1W1CSY4"/>
<dbReference type="InterPro" id="IPR007712">
    <property type="entry name" value="RelE/ParE_toxin"/>
</dbReference>
<reference evidence="2" key="1">
    <citation type="submission" date="2016-10" db="EMBL/GenBank/DDBJ databases">
        <authorList>
            <person name="de Groot N.N."/>
        </authorList>
    </citation>
    <scope>NUCLEOTIDE SEQUENCE</scope>
</reference>
<sequence>MYKFEFHPEAKEELKKLNNSIQILFTKKLKQILNAPEIGINLGNKNNLKLSGLKKVYFNNKKHRIVYETIEDKVIIYIVAVGKREEMDVYKKADTRVNKN</sequence>